<sequence length="263" mass="29226">MSTQDEFVAAARKCLSVGRKCLSVAQSLDLAAQVTAIDLGLKPALLYDSNGAGADQVQQYLSCVQSLRLVSDNLLVLDLNGNAVIVNPEAVRSNVERVFCDGGVAVIDVRHSLKEPIVVDHHNRQIKTMTSELLLFLRGLEQLKEGGKPLYAGNKPEDWNLCTVFGLLLGYPVTYWFDQTKSFENCLAFTPLVVTTASASWQKETSRHRCCLYSFSVPAALLYETRPILENWRCAVQERFQQQKLLQDLTICQTNVTLPSVCL</sequence>
<comment type="similarity">
    <text evidence="1">Belongs to the UPF0739 family.</text>
</comment>
<name>A0A5C6N3M2_9TELE</name>
<dbReference type="PANTHER" id="PTHR31366:SF2">
    <property type="entry name" value="UPF0739 PROTEIN C1ORF74"/>
    <property type="match status" value="1"/>
</dbReference>
<dbReference type="AlphaFoldDB" id="A0A5C6N3M2"/>
<accession>A0A5C6N3M2</accession>
<evidence type="ECO:0000256" key="1">
    <source>
        <dbReference type="ARBA" id="ARBA00007065"/>
    </source>
</evidence>
<keyword evidence="3" id="KW-1185">Reference proteome</keyword>
<protein>
    <submittedName>
        <fullName evidence="2">Uncharacterized protein</fullName>
    </submittedName>
</protein>
<reference evidence="2 3" key="1">
    <citation type="submission" date="2019-04" db="EMBL/GenBank/DDBJ databases">
        <title>Chromosome genome assembly for Takifugu flavidus.</title>
        <authorList>
            <person name="Xiao S."/>
        </authorList>
    </citation>
    <scope>NUCLEOTIDE SEQUENCE [LARGE SCALE GENOMIC DNA]</scope>
    <source>
        <strain evidence="2">HTHZ2018</strain>
        <tissue evidence="2">Muscle</tissue>
    </source>
</reference>
<dbReference type="PANTHER" id="PTHR31366">
    <property type="entry name" value="UPF0739 PROTEIN C1ORF74"/>
    <property type="match status" value="1"/>
</dbReference>
<comment type="caution">
    <text evidence="2">The sequence shown here is derived from an EMBL/GenBank/DDBJ whole genome shotgun (WGS) entry which is preliminary data.</text>
</comment>
<evidence type="ECO:0000313" key="3">
    <source>
        <dbReference type="Proteomes" id="UP000324091"/>
    </source>
</evidence>
<dbReference type="InterPro" id="IPR027850">
    <property type="entry name" value="DUF4504"/>
</dbReference>
<evidence type="ECO:0000313" key="2">
    <source>
        <dbReference type="EMBL" id="TWW62044.1"/>
    </source>
</evidence>
<dbReference type="EMBL" id="RHFK02000017">
    <property type="protein sequence ID" value="TWW62044.1"/>
    <property type="molecule type" value="Genomic_DNA"/>
</dbReference>
<proteinExistence type="inferred from homology"/>
<dbReference type="Proteomes" id="UP000324091">
    <property type="component" value="Chromosome 4"/>
</dbReference>
<gene>
    <name evidence="2" type="ORF">D4764_04G0006910</name>
</gene>
<dbReference type="Pfam" id="PF14953">
    <property type="entry name" value="DUF4504"/>
    <property type="match status" value="1"/>
</dbReference>
<organism evidence="2 3">
    <name type="scientific">Takifugu flavidus</name>
    <name type="common">sansaifugu</name>
    <dbReference type="NCBI Taxonomy" id="433684"/>
    <lineage>
        <taxon>Eukaryota</taxon>
        <taxon>Metazoa</taxon>
        <taxon>Chordata</taxon>
        <taxon>Craniata</taxon>
        <taxon>Vertebrata</taxon>
        <taxon>Euteleostomi</taxon>
        <taxon>Actinopterygii</taxon>
        <taxon>Neopterygii</taxon>
        <taxon>Teleostei</taxon>
        <taxon>Neoteleostei</taxon>
        <taxon>Acanthomorphata</taxon>
        <taxon>Eupercaria</taxon>
        <taxon>Tetraodontiformes</taxon>
        <taxon>Tetradontoidea</taxon>
        <taxon>Tetraodontidae</taxon>
        <taxon>Takifugu</taxon>
    </lineage>
</organism>